<sequence>MTICNQTKIAWQWWLGVMITKLRALYEFNADYDNELSFKANDIVILTEHTEKEWWTGYLERDPSKRGLFPATYVELCDQNQKLPDFNTELFSTNPCTEVESSNISWDEEPDSGLCDTIESISLSKTAMPIIISDDSLVSKAINFQNNFWPKDEDDYLHAFMLMYQYQKESKASLLDLQDLILEVAVAEKECSKAFNHLVKKNKFGNHESGARQKYTFAKYLGKELVPKISVYVDSFTNRRKLWKVKFIKADQELKKAISFAARNVSEYNEMAKRIHSAGLHGHGSEYERKVEELRIKWAKSLDSIKKYENARVKCDNIYESCCKAFDEEHYKRTEFIKSIVYDYSEKTMRFVGQFFTDHCKS</sequence>
<evidence type="ECO:0000256" key="3">
    <source>
        <dbReference type="SAM" id="SignalP"/>
    </source>
</evidence>
<dbReference type="PANTHER" id="PTHR45929:SF3">
    <property type="entry name" value="JAK PATHWAY SIGNAL TRANSDUCTION ADAPTOR MOLECULE"/>
    <property type="match status" value="1"/>
</dbReference>
<proteinExistence type="predicted"/>
<feature type="chain" id="PRO_5020434859" description="SH3 domain-containing protein" evidence="3">
    <location>
        <begin position="25"/>
        <end position="362"/>
    </location>
</feature>
<dbReference type="Gene3D" id="1.20.1270.60">
    <property type="entry name" value="Arfaptin homology (AH) domain/BAR domain"/>
    <property type="match status" value="1"/>
</dbReference>
<dbReference type="AlphaFoldDB" id="A0A4P9YMT5"/>
<dbReference type="Proteomes" id="UP000281549">
    <property type="component" value="Unassembled WGS sequence"/>
</dbReference>
<protein>
    <recommendedName>
        <fullName evidence="4">SH3 domain-containing protein</fullName>
    </recommendedName>
</protein>
<evidence type="ECO:0000256" key="1">
    <source>
        <dbReference type="ARBA" id="ARBA00022443"/>
    </source>
</evidence>
<organism evidence="5 6">
    <name type="scientific">Rozella allomycis (strain CSF55)</name>
    <dbReference type="NCBI Taxonomy" id="988480"/>
    <lineage>
        <taxon>Eukaryota</taxon>
        <taxon>Fungi</taxon>
        <taxon>Fungi incertae sedis</taxon>
        <taxon>Cryptomycota</taxon>
        <taxon>Cryptomycota incertae sedis</taxon>
        <taxon>Rozella</taxon>
    </lineage>
</organism>
<dbReference type="EMBL" id="ML005089">
    <property type="protein sequence ID" value="RKP20271.1"/>
    <property type="molecule type" value="Genomic_DNA"/>
</dbReference>
<evidence type="ECO:0000313" key="6">
    <source>
        <dbReference type="Proteomes" id="UP000281549"/>
    </source>
</evidence>
<dbReference type="PRINTS" id="PR00452">
    <property type="entry name" value="SH3DOMAIN"/>
</dbReference>
<dbReference type="Gene3D" id="2.30.30.40">
    <property type="entry name" value="SH3 Domains"/>
    <property type="match status" value="1"/>
</dbReference>
<dbReference type="PANTHER" id="PTHR45929">
    <property type="entry name" value="JAK PATHWAY SIGNAL TRANSDUCTION ADAPTOR MOLECULE"/>
    <property type="match status" value="1"/>
</dbReference>
<evidence type="ECO:0000259" key="4">
    <source>
        <dbReference type="PROSITE" id="PS50002"/>
    </source>
</evidence>
<gene>
    <name evidence="5" type="ORF">ROZALSC1DRAFT_28227</name>
</gene>
<evidence type="ECO:0000256" key="2">
    <source>
        <dbReference type="PROSITE-ProRule" id="PRU00192"/>
    </source>
</evidence>
<dbReference type="GO" id="GO:0043328">
    <property type="term" value="P:protein transport to vacuole involved in ubiquitin-dependent protein catabolic process via the multivesicular body sorting pathway"/>
    <property type="evidence" value="ECO:0007669"/>
    <property type="project" value="TreeGrafter"/>
</dbReference>
<dbReference type="SUPFAM" id="SSF50044">
    <property type="entry name" value="SH3-domain"/>
    <property type="match status" value="1"/>
</dbReference>
<dbReference type="InterPro" id="IPR027267">
    <property type="entry name" value="AH/BAR_dom_sf"/>
</dbReference>
<dbReference type="InterPro" id="IPR001452">
    <property type="entry name" value="SH3_domain"/>
</dbReference>
<accession>A0A4P9YMT5</accession>
<reference evidence="6" key="1">
    <citation type="journal article" date="2018" name="Nat. Microbiol.">
        <title>Leveraging single-cell genomics to expand the fungal tree of life.</title>
        <authorList>
            <person name="Ahrendt S.R."/>
            <person name="Quandt C.A."/>
            <person name="Ciobanu D."/>
            <person name="Clum A."/>
            <person name="Salamov A."/>
            <person name="Andreopoulos B."/>
            <person name="Cheng J.F."/>
            <person name="Woyke T."/>
            <person name="Pelin A."/>
            <person name="Henrissat B."/>
            <person name="Reynolds N.K."/>
            <person name="Benny G.L."/>
            <person name="Smith M.E."/>
            <person name="James T.Y."/>
            <person name="Grigoriev I.V."/>
        </authorList>
    </citation>
    <scope>NUCLEOTIDE SEQUENCE [LARGE SCALE GENOMIC DNA]</scope>
    <source>
        <strain evidence="6">CSF55</strain>
    </source>
</reference>
<dbReference type="SMART" id="SM00326">
    <property type="entry name" value="SH3"/>
    <property type="match status" value="1"/>
</dbReference>
<keyword evidence="3" id="KW-0732">Signal</keyword>
<evidence type="ECO:0000313" key="5">
    <source>
        <dbReference type="EMBL" id="RKP20271.1"/>
    </source>
</evidence>
<feature type="domain" description="SH3" evidence="4">
    <location>
        <begin position="17"/>
        <end position="79"/>
    </location>
</feature>
<dbReference type="InterPro" id="IPR036028">
    <property type="entry name" value="SH3-like_dom_sf"/>
</dbReference>
<name>A0A4P9YMT5_ROZAC</name>
<dbReference type="SUPFAM" id="SSF103657">
    <property type="entry name" value="BAR/IMD domain-like"/>
    <property type="match status" value="1"/>
</dbReference>
<dbReference type="Pfam" id="PF00018">
    <property type="entry name" value="SH3_1"/>
    <property type="match status" value="1"/>
</dbReference>
<feature type="signal peptide" evidence="3">
    <location>
        <begin position="1"/>
        <end position="24"/>
    </location>
</feature>
<dbReference type="GO" id="GO:0033565">
    <property type="term" value="C:ESCRT-0 complex"/>
    <property type="evidence" value="ECO:0007669"/>
    <property type="project" value="TreeGrafter"/>
</dbReference>
<dbReference type="InterPro" id="IPR050670">
    <property type="entry name" value="STAM"/>
</dbReference>
<dbReference type="PROSITE" id="PS50002">
    <property type="entry name" value="SH3"/>
    <property type="match status" value="1"/>
</dbReference>
<keyword evidence="1 2" id="KW-0728">SH3 domain</keyword>